<evidence type="ECO:0000256" key="1">
    <source>
        <dbReference type="ARBA" id="ARBA00010838"/>
    </source>
</evidence>
<organism evidence="5 6">
    <name type="scientific">Streptococcus anginosus</name>
    <dbReference type="NCBI Taxonomy" id="1328"/>
    <lineage>
        <taxon>Bacteria</taxon>
        <taxon>Bacillati</taxon>
        <taxon>Bacillota</taxon>
        <taxon>Bacilli</taxon>
        <taxon>Lactobacillales</taxon>
        <taxon>Streptococcaceae</taxon>
        <taxon>Streptococcus</taxon>
        <taxon>Streptococcus anginosus group</taxon>
    </lineage>
</organism>
<dbReference type="RefSeq" id="WP_003031308.1">
    <property type="nucleotide sequence ID" value="NZ_AP018548.1"/>
</dbReference>
<name>A0A448AGA5_STRAP</name>
<dbReference type="PROSITE" id="PS00653">
    <property type="entry name" value="GLYCOSYL_HYDROL_F1_2"/>
    <property type="match status" value="1"/>
</dbReference>
<dbReference type="GeneID" id="93962957"/>
<proteinExistence type="inferred from homology"/>
<dbReference type="Gene3D" id="3.20.20.80">
    <property type="entry name" value="Glycosidases"/>
    <property type="match status" value="1"/>
</dbReference>
<keyword evidence="3 5" id="KW-0326">Glycosidase</keyword>
<evidence type="ECO:0000256" key="2">
    <source>
        <dbReference type="ARBA" id="ARBA00022801"/>
    </source>
</evidence>
<evidence type="ECO:0000256" key="3">
    <source>
        <dbReference type="ARBA" id="ARBA00023295"/>
    </source>
</evidence>
<keyword evidence="2 5" id="KW-0378">Hydrolase</keyword>
<dbReference type="AlphaFoldDB" id="A0A448AGA5"/>
<protein>
    <submittedName>
        <fullName evidence="5">6-phospho-beta-glucosidase</fullName>
        <ecNumber evidence="5">3.2.1.86</ecNumber>
    </submittedName>
</protein>
<dbReference type="PANTHER" id="PTHR10353">
    <property type="entry name" value="GLYCOSYL HYDROLASE"/>
    <property type="match status" value="1"/>
</dbReference>
<dbReference type="GO" id="GO:0008706">
    <property type="term" value="F:6-phospho-beta-glucosidase activity"/>
    <property type="evidence" value="ECO:0007669"/>
    <property type="project" value="UniProtKB-EC"/>
</dbReference>
<dbReference type="InterPro" id="IPR017853">
    <property type="entry name" value="GH"/>
</dbReference>
<reference evidence="5 6" key="1">
    <citation type="submission" date="2018-12" db="EMBL/GenBank/DDBJ databases">
        <authorList>
            <consortium name="Pathogen Informatics"/>
        </authorList>
    </citation>
    <scope>NUCLEOTIDE SEQUENCE [LARGE SCALE GENOMIC DNA]</scope>
    <source>
        <strain evidence="5 6">NCTC10713</strain>
    </source>
</reference>
<evidence type="ECO:0000313" key="5">
    <source>
        <dbReference type="EMBL" id="VED97473.1"/>
    </source>
</evidence>
<accession>A0A448AGA5</accession>
<evidence type="ECO:0000313" key="6">
    <source>
        <dbReference type="Proteomes" id="UP000278419"/>
    </source>
</evidence>
<dbReference type="Pfam" id="PF00232">
    <property type="entry name" value="Glyco_hydro_1"/>
    <property type="match status" value="1"/>
</dbReference>
<evidence type="ECO:0000256" key="4">
    <source>
        <dbReference type="RuleBase" id="RU003690"/>
    </source>
</evidence>
<dbReference type="PANTHER" id="PTHR10353:SF122">
    <property type="entry name" value="6-PHOSPHO-BETA-GLUCOSIDASE ASCB-RELATED"/>
    <property type="match status" value="1"/>
</dbReference>
<dbReference type="InterPro" id="IPR001360">
    <property type="entry name" value="Glyco_hydro_1"/>
</dbReference>
<dbReference type="SUPFAM" id="SSF51445">
    <property type="entry name" value="(Trans)glycosidases"/>
    <property type="match status" value="1"/>
</dbReference>
<dbReference type="InterPro" id="IPR033132">
    <property type="entry name" value="GH_1_N_CS"/>
</dbReference>
<dbReference type="EMBL" id="LR134283">
    <property type="protein sequence ID" value="VED97473.1"/>
    <property type="molecule type" value="Genomic_DNA"/>
</dbReference>
<dbReference type="GO" id="GO:0005829">
    <property type="term" value="C:cytosol"/>
    <property type="evidence" value="ECO:0007669"/>
    <property type="project" value="TreeGrafter"/>
</dbReference>
<dbReference type="GO" id="GO:0016052">
    <property type="term" value="P:carbohydrate catabolic process"/>
    <property type="evidence" value="ECO:0007669"/>
    <property type="project" value="TreeGrafter"/>
</dbReference>
<dbReference type="PRINTS" id="PR00131">
    <property type="entry name" value="GLHYDRLASE1"/>
</dbReference>
<dbReference type="FunFam" id="3.20.20.80:FF:000004">
    <property type="entry name" value="Beta-glucosidase 6-phospho-beta-glucosidase"/>
    <property type="match status" value="1"/>
</dbReference>
<gene>
    <name evidence="5" type="primary">bglH_1</name>
    <name evidence="5" type="ORF">NCTC10713_00402</name>
</gene>
<dbReference type="EC" id="3.2.1.86" evidence="5"/>
<sequence>MNKKFLWGGSTSAFQFEGGGLLGKKGKSIYDIREEKTGIRYSEASDFYHHYKEDIQLLKEMGFNSFRMSIAWTRLYPTGVESSPNEEGIAFYKSVFKELKNAGIEPIVTLFHWDMPQYLVDHYNGFKSREIVAHFERYCRTCFEEFGQYVKYWLTLNENNLSLLIPNMYLKEKVAPTASDYEQVKWDCYYHSMLCHFTAVKLCHEILPDALIGNMLASAYAYPLSPKPEDVKATLEHNQATMWDDLDFITSCKIDNKYRMQLEKKGVEVAISEKDIELLKSSESKIDFISFSYYYSLCIQDEGETKDTNAETMQMLYQGYTNPYLDKTTFGWQIDPIGLRNFMNDVYSRYKLPLMIVENGCGVEDEILTDDKKVHDDYRIDYLREHIREVKAARDDDFVPILGFLPWGVIDLYSASGNRNKRYGFIYVDYADGLKRYKKDSFTWYQKVIESNGEVL</sequence>
<dbReference type="Proteomes" id="UP000278419">
    <property type="component" value="Chromosome"/>
</dbReference>
<comment type="similarity">
    <text evidence="1 4">Belongs to the glycosyl hydrolase 1 family.</text>
</comment>